<organism evidence="2 3">
    <name type="scientific">Terrimonas rubra</name>
    <dbReference type="NCBI Taxonomy" id="1035890"/>
    <lineage>
        <taxon>Bacteria</taxon>
        <taxon>Pseudomonadati</taxon>
        <taxon>Bacteroidota</taxon>
        <taxon>Chitinophagia</taxon>
        <taxon>Chitinophagales</taxon>
        <taxon>Chitinophagaceae</taxon>
        <taxon>Terrimonas</taxon>
    </lineage>
</organism>
<keyword evidence="3" id="KW-1185">Reference proteome</keyword>
<name>A0ABW6ABN2_9BACT</name>
<protein>
    <recommendedName>
        <fullName evidence="4">Lipocalin-like domain-containing protein</fullName>
    </recommendedName>
</protein>
<sequence>MKTLLFTLFFLSAGFSFAQTTTIPENIKSAFEGTWQYTTKYQSNTVIIKFEPGKNYALFTDIGSGEAPARNFQATVKDKVLVIPGQPGQNDYIEMQVLNGKLQLSTQLVSQDEKGNIQRTGSIEKRIFKRIK</sequence>
<evidence type="ECO:0000313" key="2">
    <source>
        <dbReference type="EMBL" id="MFD2921471.1"/>
    </source>
</evidence>
<gene>
    <name evidence="2" type="ORF">ACFS6H_17215</name>
</gene>
<dbReference type="Proteomes" id="UP001597511">
    <property type="component" value="Unassembled WGS sequence"/>
</dbReference>
<comment type="caution">
    <text evidence="2">The sequence shown here is derived from an EMBL/GenBank/DDBJ whole genome shotgun (WGS) entry which is preliminary data.</text>
</comment>
<dbReference type="EMBL" id="JBHUOZ010000003">
    <property type="protein sequence ID" value="MFD2921471.1"/>
    <property type="molecule type" value="Genomic_DNA"/>
</dbReference>
<dbReference type="RefSeq" id="WP_386101840.1">
    <property type="nucleotide sequence ID" value="NZ_JBHUOZ010000003.1"/>
</dbReference>
<feature type="signal peptide" evidence="1">
    <location>
        <begin position="1"/>
        <end position="18"/>
    </location>
</feature>
<reference evidence="3" key="1">
    <citation type="journal article" date="2019" name="Int. J. Syst. Evol. Microbiol.">
        <title>The Global Catalogue of Microorganisms (GCM) 10K type strain sequencing project: providing services to taxonomists for standard genome sequencing and annotation.</title>
        <authorList>
            <consortium name="The Broad Institute Genomics Platform"/>
            <consortium name="The Broad Institute Genome Sequencing Center for Infectious Disease"/>
            <person name="Wu L."/>
            <person name="Ma J."/>
        </authorList>
    </citation>
    <scope>NUCLEOTIDE SEQUENCE [LARGE SCALE GENOMIC DNA]</scope>
    <source>
        <strain evidence="3">KCTC 23299</strain>
    </source>
</reference>
<proteinExistence type="predicted"/>
<accession>A0ABW6ABN2</accession>
<feature type="chain" id="PRO_5046205174" description="Lipocalin-like domain-containing protein" evidence="1">
    <location>
        <begin position="19"/>
        <end position="132"/>
    </location>
</feature>
<keyword evidence="1" id="KW-0732">Signal</keyword>
<evidence type="ECO:0000313" key="3">
    <source>
        <dbReference type="Proteomes" id="UP001597511"/>
    </source>
</evidence>
<evidence type="ECO:0008006" key="4">
    <source>
        <dbReference type="Google" id="ProtNLM"/>
    </source>
</evidence>
<evidence type="ECO:0000256" key="1">
    <source>
        <dbReference type="SAM" id="SignalP"/>
    </source>
</evidence>